<dbReference type="PIRSF" id="PIRSF005211">
    <property type="entry name" value="Ab_hydro_YheT"/>
    <property type="match status" value="1"/>
</dbReference>
<dbReference type="AlphaFoldDB" id="A0A142EQM5"/>
<proteinExistence type="inferred from homology"/>
<dbReference type="InterPro" id="IPR029058">
    <property type="entry name" value="AB_hydrolase_fold"/>
</dbReference>
<dbReference type="STRING" id="1727163.AO498_13360"/>
<dbReference type="Proteomes" id="UP000073816">
    <property type="component" value="Chromosome"/>
</dbReference>
<evidence type="ECO:0000256" key="2">
    <source>
        <dbReference type="ARBA" id="ARBA00022487"/>
    </source>
</evidence>
<dbReference type="Pfam" id="PF00561">
    <property type="entry name" value="Abhydrolase_1"/>
    <property type="match status" value="1"/>
</dbReference>
<gene>
    <name evidence="6" type="ORF">AO498_13360</name>
</gene>
<dbReference type="Gene3D" id="3.40.50.1820">
    <property type="entry name" value="alpha/beta hydrolase"/>
    <property type="match status" value="1"/>
</dbReference>
<dbReference type="PATRIC" id="fig|1727163.4.peg.2786"/>
<comment type="similarity">
    <text evidence="1">Belongs to the AB hydrolase superfamily. AB hydrolase 4 family.</text>
</comment>
<dbReference type="PROSITE" id="PS01133">
    <property type="entry name" value="UPF0017"/>
    <property type="match status" value="1"/>
</dbReference>
<dbReference type="GO" id="GO:0047372">
    <property type="term" value="F:monoacylglycerol lipase activity"/>
    <property type="evidence" value="ECO:0007669"/>
    <property type="project" value="TreeGrafter"/>
</dbReference>
<keyword evidence="3 6" id="KW-0378">Hydrolase</keyword>
<reference evidence="7" key="1">
    <citation type="submission" date="2015-09" db="EMBL/GenBank/DDBJ databases">
        <title>Complete sequence of Algoriphagus sp. M8-2.</title>
        <authorList>
            <person name="Shintani M."/>
        </authorList>
    </citation>
    <scope>NUCLEOTIDE SEQUENCE [LARGE SCALE GENOMIC DNA]</scope>
    <source>
        <strain evidence="7">M8-2</strain>
    </source>
</reference>
<evidence type="ECO:0000256" key="1">
    <source>
        <dbReference type="ARBA" id="ARBA00010884"/>
    </source>
</evidence>
<organism evidence="6 7">
    <name type="scientific">Algoriphagus sanaruensis</name>
    <dbReference type="NCBI Taxonomy" id="1727163"/>
    <lineage>
        <taxon>Bacteria</taxon>
        <taxon>Pseudomonadati</taxon>
        <taxon>Bacteroidota</taxon>
        <taxon>Cytophagia</taxon>
        <taxon>Cytophagales</taxon>
        <taxon>Cyclobacteriaceae</taxon>
        <taxon>Algoriphagus</taxon>
    </lineage>
</organism>
<evidence type="ECO:0000259" key="5">
    <source>
        <dbReference type="Pfam" id="PF00561"/>
    </source>
</evidence>
<name>A0A142EQM5_9BACT</name>
<reference evidence="6 7" key="2">
    <citation type="journal article" date="2016" name="Genome Announc.">
        <title>Complete Genome Sequence of Algoriphagus sp. Strain M8-2, Isolated from a Brackish Lake.</title>
        <authorList>
            <person name="Muraguchi Y."/>
            <person name="Kushimoto K."/>
            <person name="Ohtsubo Y."/>
            <person name="Suzuki T."/>
            <person name="Dohra H."/>
            <person name="Kimbara K."/>
            <person name="Shintani M."/>
        </authorList>
    </citation>
    <scope>NUCLEOTIDE SEQUENCE [LARGE SCALE GENOMIC DNA]</scope>
    <source>
        <strain evidence="6 7">M8-2</strain>
    </source>
</reference>
<feature type="active site" description="Charge relay system" evidence="4">
    <location>
        <position position="138"/>
    </location>
</feature>
<protein>
    <submittedName>
        <fullName evidence="6">Alpha/beta hydrolase</fullName>
    </submittedName>
</protein>
<dbReference type="EMBL" id="CP012836">
    <property type="protein sequence ID" value="AMQ57430.1"/>
    <property type="molecule type" value="Genomic_DNA"/>
</dbReference>
<dbReference type="PANTHER" id="PTHR10794:SF94">
    <property type="entry name" value="ESTERASE YHET-RELATED"/>
    <property type="match status" value="1"/>
</dbReference>
<dbReference type="SUPFAM" id="SSF53474">
    <property type="entry name" value="alpha/beta-Hydrolases"/>
    <property type="match status" value="1"/>
</dbReference>
<dbReference type="KEGG" id="alm:AO498_13360"/>
<sequence length="319" mass="36437">MPLLSQSPYRRPKWLLNGHLETIYPALFRKVSLFPSHSEKIQTPDEDFLELDWYRQSSSKLVIVSHGLEGNNKRPYVLGMVRAILNAGMDALAWNYRGCGENLNSQPIFYHSGATYDLETVVNHAATQYPEIYLVGFSLGGNLTLKFLGEKGSSLPMLKKGVAISVPLHLGDSCDQISRGENKLYAKRFLKTLIQKVERKSRIFPEIIPPKPLTEIKTLRDFDNWITGPLHGFRDADDYYQTNSSLHFLDKIEIPTLILNAKNDPFLSPTCFPEIQAKKHQKIILETPEHGGHVGFFTHHPKKTYYSEFRAVEFIQSDF</sequence>
<dbReference type="InterPro" id="IPR000073">
    <property type="entry name" value="AB_hydrolase_1"/>
</dbReference>
<evidence type="ECO:0000313" key="7">
    <source>
        <dbReference type="Proteomes" id="UP000073816"/>
    </source>
</evidence>
<feature type="active site" description="Charge relay system" evidence="4">
    <location>
        <position position="264"/>
    </location>
</feature>
<dbReference type="RefSeq" id="WP_067548605.1">
    <property type="nucleotide sequence ID" value="NZ_CP012836.1"/>
</dbReference>
<evidence type="ECO:0000256" key="4">
    <source>
        <dbReference type="PIRSR" id="PIRSR005211-1"/>
    </source>
</evidence>
<dbReference type="PANTHER" id="PTHR10794">
    <property type="entry name" value="ABHYDROLASE DOMAIN-CONTAINING PROTEIN"/>
    <property type="match status" value="1"/>
</dbReference>
<dbReference type="GO" id="GO:0034338">
    <property type="term" value="F:short-chain carboxylesterase activity"/>
    <property type="evidence" value="ECO:0007669"/>
    <property type="project" value="TreeGrafter"/>
</dbReference>
<evidence type="ECO:0000313" key="6">
    <source>
        <dbReference type="EMBL" id="AMQ57430.1"/>
    </source>
</evidence>
<dbReference type="InterPro" id="IPR012020">
    <property type="entry name" value="ABHD4"/>
</dbReference>
<keyword evidence="2" id="KW-0719">Serine esterase</keyword>
<dbReference type="InterPro" id="IPR000952">
    <property type="entry name" value="AB_hydrolase_4_CS"/>
</dbReference>
<accession>A0A142EQM5</accession>
<evidence type="ECO:0000256" key="3">
    <source>
        <dbReference type="ARBA" id="ARBA00022801"/>
    </source>
</evidence>
<feature type="active site" description="Charge relay system" evidence="4">
    <location>
        <position position="293"/>
    </location>
</feature>
<dbReference type="OrthoDB" id="332676at2"/>
<feature type="domain" description="AB hydrolase-1" evidence="5">
    <location>
        <begin position="61"/>
        <end position="299"/>
    </location>
</feature>
<dbReference type="InterPro" id="IPR050960">
    <property type="entry name" value="AB_hydrolase_4_sf"/>
</dbReference>
<keyword evidence="7" id="KW-1185">Reference proteome</keyword>